<feature type="transmembrane region" description="Helical" evidence="7">
    <location>
        <begin position="471"/>
        <end position="490"/>
    </location>
</feature>
<dbReference type="AlphaFoldDB" id="A0AA36NDZ3"/>
<dbReference type="Pfam" id="PF03600">
    <property type="entry name" value="CitMHS"/>
    <property type="match status" value="1"/>
</dbReference>
<evidence type="ECO:0000256" key="3">
    <source>
        <dbReference type="ARBA" id="ARBA00022692"/>
    </source>
</evidence>
<evidence type="ECO:0000256" key="5">
    <source>
        <dbReference type="ARBA" id="ARBA00022989"/>
    </source>
</evidence>
<reference evidence="9" key="1">
    <citation type="submission" date="2023-08" db="EMBL/GenBank/DDBJ databases">
        <authorList>
            <person name="Chen Y."/>
            <person name="Shah S."/>
            <person name="Dougan E. K."/>
            <person name="Thang M."/>
            <person name="Chan C."/>
        </authorList>
    </citation>
    <scope>NUCLEOTIDE SEQUENCE</scope>
</reference>
<dbReference type="InterPro" id="IPR051679">
    <property type="entry name" value="DASS-Related_Transporters"/>
</dbReference>
<evidence type="ECO:0000256" key="7">
    <source>
        <dbReference type="SAM" id="Phobius"/>
    </source>
</evidence>
<name>A0AA36NDZ3_9DINO</name>
<feature type="transmembrane region" description="Helical" evidence="7">
    <location>
        <begin position="159"/>
        <end position="182"/>
    </location>
</feature>
<evidence type="ECO:0000256" key="4">
    <source>
        <dbReference type="ARBA" id="ARBA00022737"/>
    </source>
</evidence>
<feature type="transmembrane region" description="Helical" evidence="7">
    <location>
        <begin position="51"/>
        <end position="69"/>
    </location>
</feature>
<evidence type="ECO:0000313" key="9">
    <source>
        <dbReference type="EMBL" id="CAJ1409025.1"/>
    </source>
</evidence>
<dbReference type="GO" id="GO:0005886">
    <property type="term" value="C:plasma membrane"/>
    <property type="evidence" value="ECO:0007669"/>
    <property type="project" value="TreeGrafter"/>
</dbReference>
<dbReference type="PANTHER" id="PTHR43652:SF2">
    <property type="entry name" value="BASIC AMINO ACID ANTIPORTER YFCC-RELATED"/>
    <property type="match status" value="1"/>
</dbReference>
<comment type="subcellular location">
    <subcellularLocation>
        <location evidence="1">Membrane</location>
        <topology evidence="1">Multi-pass membrane protein</topology>
    </subcellularLocation>
</comment>
<feature type="transmembrane region" description="Helical" evidence="7">
    <location>
        <begin position="495"/>
        <end position="514"/>
    </location>
</feature>
<evidence type="ECO:0000256" key="6">
    <source>
        <dbReference type="ARBA" id="ARBA00023136"/>
    </source>
</evidence>
<dbReference type="Proteomes" id="UP001178507">
    <property type="component" value="Unassembled WGS sequence"/>
</dbReference>
<keyword evidence="6 7" id="KW-0472">Membrane</keyword>
<keyword evidence="4" id="KW-0677">Repeat</keyword>
<sequence>MCSCALTDAFIRPSCMAGNPDFRYPVEAAYGTLLALVFGLTHLLNGVRSSFVFTGYLVVLAVFGLVDQVDILRGFARVGPWLPQLQLVIIRGIRDSGILQFSLLWMLGRNPKQGSLPRVRLYCATLCLGALVGGSTTIATSTPVIIQWAKSHDFKLRPLLLMMVVAATCGNSVFVTSNPASIAVRDLMRTGRPDLELHAQTPLALANAAVLGLYAVFMGDYLSRKDGNPKPEAARRRNQPWLEVELEETGGRAEPPEKQLYEIDFTVVRGSLICGHTPRSAGLMNLSNVRVLRVSRLLSNDGAPCCSSASGHDMEDWCIDVGDLITARCSAAGVCAMRSHHGVFAMRGLRCNRFLGGRRHDRRLYESVVASASGLVGKSLEEILGIPPEGDESECAIPWCVRVFRGYPLAAWRPQEQAQPLSPRDPLCAGDVVLIDAFEEFPSLQTARRHFVISGLVPKSQAPRHGRPMDMWRGVLAVLSLILALILDLFKRCHILVSMMLIAGMLFITSGVKWDQIPEILDWNSCITIGCGEGVAIAVRRSGLQNALAKLIFMIGNVGGTPLQLCVLSFLAQSASACISATPAGLLVANAALALDADFHNLDSEQTLLLVVISVNMVLTVQMPDELMSRSKRTFSVRHLFLWLVPTGVLVAAMTVAYILLVSANFSHYR</sequence>
<feature type="transmembrane region" description="Helical" evidence="7">
    <location>
        <begin position="119"/>
        <end position="139"/>
    </location>
</feature>
<feature type="transmembrane region" description="Helical" evidence="7">
    <location>
        <begin position="640"/>
        <end position="661"/>
    </location>
</feature>
<evidence type="ECO:0000256" key="1">
    <source>
        <dbReference type="ARBA" id="ARBA00004141"/>
    </source>
</evidence>
<feature type="domain" description="Citrate transporter-like" evidence="8">
    <location>
        <begin position="46"/>
        <end position="600"/>
    </location>
</feature>
<keyword evidence="10" id="KW-1185">Reference proteome</keyword>
<dbReference type="InterPro" id="IPR004680">
    <property type="entry name" value="Cit_transptr-like_dom"/>
</dbReference>
<keyword evidence="2" id="KW-0813">Transport</keyword>
<keyword evidence="5 7" id="KW-1133">Transmembrane helix</keyword>
<evidence type="ECO:0000259" key="8">
    <source>
        <dbReference type="Pfam" id="PF03600"/>
    </source>
</evidence>
<keyword evidence="3 7" id="KW-0812">Transmembrane</keyword>
<comment type="caution">
    <text evidence="9">The sequence shown here is derived from an EMBL/GenBank/DDBJ whole genome shotgun (WGS) entry which is preliminary data.</text>
</comment>
<dbReference type="PANTHER" id="PTHR43652">
    <property type="entry name" value="BASIC AMINO ACID ANTIPORTER YFCC-RELATED"/>
    <property type="match status" value="1"/>
</dbReference>
<protein>
    <recommendedName>
        <fullName evidence="8">Citrate transporter-like domain-containing protein</fullName>
    </recommendedName>
</protein>
<dbReference type="GO" id="GO:0055085">
    <property type="term" value="P:transmembrane transport"/>
    <property type="evidence" value="ECO:0007669"/>
    <property type="project" value="InterPro"/>
</dbReference>
<evidence type="ECO:0000313" key="10">
    <source>
        <dbReference type="Proteomes" id="UP001178507"/>
    </source>
</evidence>
<dbReference type="EMBL" id="CAUJNA010003748">
    <property type="protein sequence ID" value="CAJ1409025.1"/>
    <property type="molecule type" value="Genomic_DNA"/>
</dbReference>
<organism evidence="9 10">
    <name type="scientific">Effrenium voratum</name>
    <dbReference type="NCBI Taxonomy" id="2562239"/>
    <lineage>
        <taxon>Eukaryota</taxon>
        <taxon>Sar</taxon>
        <taxon>Alveolata</taxon>
        <taxon>Dinophyceae</taxon>
        <taxon>Suessiales</taxon>
        <taxon>Symbiodiniaceae</taxon>
        <taxon>Effrenium</taxon>
    </lineage>
</organism>
<proteinExistence type="predicted"/>
<gene>
    <name evidence="9" type="ORF">EVOR1521_LOCUS30227</name>
</gene>
<evidence type="ECO:0000256" key="2">
    <source>
        <dbReference type="ARBA" id="ARBA00022448"/>
    </source>
</evidence>
<accession>A0AA36NDZ3</accession>